<keyword evidence="4" id="KW-1185">Reference proteome</keyword>
<name>A0A2K9NUU2_BACTC</name>
<dbReference type="CDD" id="cd00118">
    <property type="entry name" value="LysM"/>
    <property type="match status" value="1"/>
</dbReference>
<reference evidence="3 4" key="1">
    <citation type="submission" date="2018-01" db="EMBL/GenBank/DDBJ databases">
        <title>Complete genome sequence of Bacteriovorax stolpii DSM12778.</title>
        <authorList>
            <person name="Tang B."/>
            <person name="Chang J."/>
        </authorList>
    </citation>
    <scope>NUCLEOTIDE SEQUENCE [LARGE SCALE GENOMIC DNA]</scope>
    <source>
        <strain evidence="3 4">DSM 12778</strain>
    </source>
</reference>
<dbReference type="PANTHER" id="PTHR34700">
    <property type="entry name" value="POTASSIUM BINDING PROTEIN KBP"/>
    <property type="match status" value="1"/>
</dbReference>
<dbReference type="SMART" id="SM00257">
    <property type="entry name" value="LysM"/>
    <property type="match status" value="1"/>
</dbReference>
<evidence type="ECO:0000313" key="3">
    <source>
        <dbReference type="EMBL" id="AUN99268.1"/>
    </source>
</evidence>
<feature type="chain" id="PRO_5043668950" evidence="2">
    <location>
        <begin position="25"/>
        <end position="717"/>
    </location>
</feature>
<feature type="region of interest" description="Disordered" evidence="1">
    <location>
        <begin position="41"/>
        <end position="66"/>
    </location>
</feature>
<dbReference type="AlphaFoldDB" id="A0A2K9NUU2"/>
<evidence type="ECO:0000256" key="1">
    <source>
        <dbReference type="SAM" id="MobiDB-lite"/>
    </source>
</evidence>
<accession>A0A2K9NUU2</accession>
<dbReference type="InterPro" id="IPR036779">
    <property type="entry name" value="LysM_dom_sf"/>
</dbReference>
<dbReference type="OrthoDB" id="5290381at2"/>
<feature type="signal peptide" evidence="2">
    <location>
        <begin position="1"/>
        <end position="24"/>
    </location>
</feature>
<dbReference type="InterPro" id="IPR018392">
    <property type="entry name" value="LysM"/>
</dbReference>
<dbReference type="PROSITE" id="PS51782">
    <property type="entry name" value="LYSM"/>
    <property type="match status" value="1"/>
</dbReference>
<feature type="region of interest" description="Disordered" evidence="1">
    <location>
        <begin position="79"/>
        <end position="113"/>
    </location>
</feature>
<dbReference type="PANTHER" id="PTHR34700:SF4">
    <property type="entry name" value="PHAGE-LIKE ELEMENT PBSX PROTEIN XKDP"/>
    <property type="match status" value="1"/>
</dbReference>
<dbReference type="RefSeq" id="WP_102244559.1">
    <property type="nucleotide sequence ID" value="NZ_CP025704.1"/>
</dbReference>
<gene>
    <name evidence="3" type="ORF">C0V70_14375</name>
</gene>
<dbReference type="EMBL" id="CP025704">
    <property type="protein sequence ID" value="AUN99268.1"/>
    <property type="molecule type" value="Genomic_DNA"/>
</dbReference>
<proteinExistence type="predicted"/>
<evidence type="ECO:0000313" key="4">
    <source>
        <dbReference type="Proteomes" id="UP000235584"/>
    </source>
</evidence>
<dbReference type="InterPro" id="IPR052196">
    <property type="entry name" value="Bact_Kbp"/>
</dbReference>
<sequence length="717" mass="80713">MAVSKNKYLFLVLLASLASGKVHAQEPTNADLEEVNVFESLNPSGDSAPAPSSDVQMSTLEEQDDLQSLKEDVGEIVFDKEPAKNPTVMEGKAPVEPADQKGPLNVVSPKGQNVSSAADDKAEIIADEGVNFDVGSEEKKLLELSKYVQHKITGKEWDDLAIKSKLEKYEVQKGDYLWKISKSLFGSGFYYSKIWSLNPQITNPHEIEPGTILAFDTGDADTFPQVQVGEFSDDEIERAKGGGAYTSSDDKNRPSWIQERKKLLDQGVYFQFASEETYEDLERLEKQQRNTEYEKYDPPMSDIVIAEPSEVYDSTGFDKSNKIVFNYKEGFFLNTFVTTNVVQDLGEIKASPKESVFINKLETLYVNFDKSTKVKPGDMFSVYTSGGEVKHPVSDRSGFLYTTTAQIKAIRKIDDVWECQVVEQSGLVQRKDRITVYTPKIGKLAKTFSRRNVEAAIIGSYRDSISGLSYGDVVYLDRGRADGVELGNVFDIYSFVDRGTQRKITPSPTYKIGELTVINITDNFATALITGSMNEIAVGSIAITRTQEEQARSIRLKGKDKLIDVKKMEGKALDELDVELNLDDVSQDILNKADKIQLTEDELEELERQERDKSVIKDSERDVKELDRLESEIRDAEGSLNESKVDEDKFLEQQSLEDLEKKSKQQDPNAFESLNEIEKDIGRKYLDEDINNKENPYGLTEFDLEEVDELLNTDLKK</sequence>
<keyword evidence="2" id="KW-0732">Signal</keyword>
<dbReference type="Gene3D" id="3.10.350.10">
    <property type="entry name" value="LysM domain"/>
    <property type="match status" value="1"/>
</dbReference>
<dbReference type="Proteomes" id="UP000235584">
    <property type="component" value="Chromosome"/>
</dbReference>
<feature type="compositionally biased region" description="Basic and acidic residues" evidence="1">
    <location>
        <begin position="637"/>
        <end position="651"/>
    </location>
</feature>
<dbReference type="KEGG" id="bsto:C0V70_14375"/>
<feature type="region of interest" description="Disordered" evidence="1">
    <location>
        <begin position="637"/>
        <end position="672"/>
    </location>
</feature>
<dbReference type="Pfam" id="PF01476">
    <property type="entry name" value="LysM"/>
    <property type="match status" value="1"/>
</dbReference>
<protein>
    <submittedName>
        <fullName evidence="3">Uncharacterized protein</fullName>
    </submittedName>
</protein>
<evidence type="ECO:0000256" key="2">
    <source>
        <dbReference type="SAM" id="SignalP"/>
    </source>
</evidence>
<organism evidence="3 4">
    <name type="scientific">Bacteriovorax stolpii</name>
    <name type="common">Bdellovibrio stolpii</name>
    <dbReference type="NCBI Taxonomy" id="960"/>
    <lineage>
        <taxon>Bacteria</taxon>
        <taxon>Pseudomonadati</taxon>
        <taxon>Bdellovibrionota</taxon>
        <taxon>Bacteriovoracia</taxon>
        <taxon>Bacteriovoracales</taxon>
        <taxon>Bacteriovoracaceae</taxon>
        <taxon>Bacteriovorax</taxon>
    </lineage>
</organism>
<feature type="compositionally biased region" description="Low complexity" evidence="1">
    <location>
        <begin position="43"/>
        <end position="54"/>
    </location>
</feature>